<organism evidence="1 2">
    <name type="scientific">Helianthus annuus</name>
    <name type="common">Common sunflower</name>
    <dbReference type="NCBI Taxonomy" id="4232"/>
    <lineage>
        <taxon>Eukaryota</taxon>
        <taxon>Viridiplantae</taxon>
        <taxon>Streptophyta</taxon>
        <taxon>Embryophyta</taxon>
        <taxon>Tracheophyta</taxon>
        <taxon>Spermatophyta</taxon>
        <taxon>Magnoliopsida</taxon>
        <taxon>eudicotyledons</taxon>
        <taxon>Gunneridae</taxon>
        <taxon>Pentapetalae</taxon>
        <taxon>asterids</taxon>
        <taxon>campanulids</taxon>
        <taxon>Asterales</taxon>
        <taxon>Asteraceae</taxon>
        <taxon>Asteroideae</taxon>
        <taxon>Heliantheae alliance</taxon>
        <taxon>Heliantheae</taxon>
        <taxon>Helianthus</taxon>
    </lineage>
</organism>
<evidence type="ECO:0000313" key="2">
    <source>
        <dbReference type="Proteomes" id="UP000215914"/>
    </source>
</evidence>
<comment type="caution">
    <text evidence="1">The sequence shown here is derived from an EMBL/GenBank/DDBJ whole genome shotgun (WGS) entry which is preliminary data.</text>
</comment>
<dbReference type="EMBL" id="MNCJ02000324">
    <property type="protein sequence ID" value="KAF5791235.1"/>
    <property type="molecule type" value="Genomic_DNA"/>
</dbReference>
<proteinExistence type="predicted"/>
<evidence type="ECO:0000313" key="1">
    <source>
        <dbReference type="EMBL" id="KAF5791235.1"/>
    </source>
</evidence>
<protein>
    <submittedName>
        <fullName evidence="1">Uncharacterized protein</fullName>
    </submittedName>
</protein>
<reference evidence="1" key="2">
    <citation type="submission" date="2020-06" db="EMBL/GenBank/DDBJ databases">
        <title>Helianthus annuus Genome sequencing and assembly Release 2.</title>
        <authorList>
            <person name="Gouzy J."/>
            <person name="Langlade N."/>
            <person name="Munos S."/>
        </authorList>
    </citation>
    <scope>NUCLEOTIDE SEQUENCE</scope>
    <source>
        <tissue evidence="1">Leaves</tissue>
    </source>
</reference>
<accession>A0A9K3I6Z3</accession>
<keyword evidence="2" id="KW-1185">Reference proteome</keyword>
<dbReference type="Gramene" id="mRNA:HanXRQr2_Chr09g0392351">
    <property type="protein sequence ID" value="CDS:HanXRQr2_Chr09g0392351.1"/>
    <property type="gene ID" value="HanXRQr2_Chr09g0392351"/>
</dbReference>
<dbReference type="AlphaFoldDB" id="A0A9K3I6Z3"/>
<dbReference type="Proteomes" id="UP000215914">
    <property type="component" value="Unassembled WGS sequence"/>
</dbReference>
<reference evidence="1" key="1">
    <citation type="journal article" date="2017" name="Nature">
        <title>The sunflower genome provides insights into oil metabolism, flowering and Asterid evolution.</title>
        <authorList>
            <person name="Badouin H."/>
            <person name="Gouzy J."/>
            <person name="Grassa C.J."/>
            <person name="Murat F."/>
            <person name="Staton S.E."/>
            <person name="Cottret L."/>
            <person name="Lelandais-Briere C."/>
            <person name="Owens G.L."/>
            <person name="Carrere S."/>
            <person name="Mayjonade B."/>
            <person name="Legrand L."/>
            <person name="Gill N."/>
            <person name="Kane N.C."/>
            <person name="Bowers J.E."/>
            <person name="Hubner S."/>
            <person name="Bellec A."/>
            <person name="Berard A."/>
            <person name="Berges H."/>
            <person name="Blanchet N."/>
            <person name="Boniface M.C."/>
            <person name="Brunel D."/>
            <person name="Catrice O."/>
            <person name="Chaidir N."/>
            <person name="Claudel C."/>
            <person name="Donnadieu C."/>
            <person name="Faraut T."/>
            <person name="Fievet G."/>
            <person name="Helmstetter N."/>
            <person name="King M."/>
            <person name="Knapp S.J."/>
            <person name="Lai Z."/>
            <person name="Le Paslier M.C."/>
            <person name="Lippi Y."/>
            <person name="Lorenzon L."/>
            <person name="Mandel J.R."/>
            <person name="Marage G."/>
            <person name="Marchand G."/>
            <person name="Marquand E."/>
            <person name="Bret-Mestries E."/>
            <person name="Morien E."/>
            <person name="Nambeesan S."/>
            <person name="Nguyen T."/>
            <person name="Pegot-Espagnet P."/>
            <person name="Pouilly N."/>
            <person name="Raftis F."/>
            <person name="Sallet E."/>
            <person name="Schiex T."/>
            <person name="Thomas J."/>
            <person name="Vandecasteele C."/>
            <person name="Vares D."/>
            <person name="Vear F."/>
            <person name="Vautrin S."/>
            <person name="Crespi M."/>
            <person name="Mangin B."/>
            <person name="Burke J.M."/>
            <person name="Salse J."/>
            <person name="Munos S."/>
            <person name="Vincourt P."/>
            <person name="Rieseberg L.H."/>
            <person name="Langlade N.B."/>
        </authorList>
    </citation>
    <scope>NUCLEOTIDE SEQUENCE</scope>
    <source>
        <tissue evidence="1">Leaves</tissue>
    </source>
</reference>
<name>A0A9K3I6Z3_HELAN</name>
<sequence length="74" mass="8381">MGDSCVRLSHYGSSVATQFHLGGLYTTQNFLNLGCDGRMQIRSSPHPETNYSSYRTMVRLSIELDRPSHLQQHP</sequence>
<gene>
    <name evidence="1" type="ORF">HanXRQr2_Chr09g0392351</name>
</gene>